<dbReference type="GO" id="GO:0004612">
    <property type="term" value="F:phosphoenolpyruvate carboxykinase (ATP) activity"/>
    <property type="evidence" value="ECO:0007669"/>
    <property type="project" value="UniProtKB-EC"/>
</dbReference>
<dbReference type="Gene3D" id="3.40.449.10">
    <property type="entry name" value="Phosphoenolpyruvate Carboxykinase, domain 1"/>
    <property type="match status" value="1"/>
</dbReference>
<dbReference type="EC" id="4.1.1.49" evidence="3"/>
<dbReference type="SUPFAM" id="SSF53795">
    <property type="entry name" value="PEP carboxykinase-like"/>
    <property type="match status" value="1"/>
</dbReference>
<comment type="similarity">
    <text evidence="2">Belongs to the phosphoenolpyruvate carboxykinase (ATP) family.</text>
</comment>
<dbReference type="EMBL" id="FRCR01000002">
    <property type="protein sequence ID" value="SHM21415.1"/>
    <property type="molecule type" value="Genomic_DNA"/>
</dbReference>
<keyword evidence="6" id="KW-0210">Decarboxylase</keyword>
<dbReference type="GO" id="GO:0005524">
    <property type="term" value="F:ATP binding"/>
    <property type="evidence" value="ECO:0007669"/>
    <property type="project" value="UniProtKB-KW"/>
</dbReference>
<evidence type="ECO:0000256" key="6">
    <source>
        <dbReference type="ARBA" id="ARBA00022793"/>
    </source>
</evidence>
<dbReference type="OrthoDB" id="9806325at2"/>
<keyword evidence="10" id="KW-0808">Transferase</keyword>
<dbReference type="AlphaFoldDB" id="A0A1M7GYQ8"/>
<dbReference type="Gene3D" id="3.90.228.20">
    <property type="match status" value="1"/>
</dbReference>
<name>A0A1M7GYQ8_9FIRM</name>
<dbReference type="STRING" id="447595.SAMN05660826_00519"/>
<comment type="catalytic activity">
    <reaction evidence="9">
        <text>oxaloacetate + ATP = phosphoenolpyruvate + ADP + CO2</text>
        <dbReference type="Rhea" id="RHEA:18617"/>
        <dbReference type="ChEBI" id="CHEBI:16452"/>
        <dbReference type="ChEBI" id="CHEBI:16526"/>
        <dbReference type="ChEBI" id="CHEBI:30616"/>
        <dbReference type="ChEBI" id="CHEBI:58702"/>
        <dbReference type="ChEBI" id="CHEBI:456216"/>
        <dbReference type="EC" id="4.1.1.49"/>
    </reaction>
</comment>
<evidence type="ECO:0000256" key="8">
    <source>
        <dbReference type="ARBA" id="ARBA00023239"/>
    </source>
</evidence>
<evidence type="ECO:0000313" key="10">
    <source>
        <dbReference type="EMBL" id="SHM21415.1"/>
    </source>
</evidence>
<evidence type="ECO:0000256" key="2">
    <source>
        <dbReference type="ARBA" id="ARBA00006052"/>
    </source>
</evidence>
<dbReference type="GO" id="GO:0006094">
    <property type="term" value="P:gluconeogenesis"/>
    <property type="evidence" value="ECO:0007669"/>
    <property type="project" value="UniProtKB-UniPathway"/>
</dbReference>
<dbReference type="GO" id="GO:0016301">
    <property type="term" value="F:kinase activity"/>
    <property type="evidence" value="ECO:0007669"/>
    <property type="project" value="UniProtKB-KW"/>
</dbReference>
<keyword evidence="10" id="KW-0670">Pyruvate</keyword>
<proteinExistence type="inferred from homology"/>
<dbReference type="GO" id="GO:0005829">
    <property type="term" value="C:cytosol"/>
    <property type="evidence" value="ECO:0007669"/>
    <property type="project" value="TreeGrafter"/>
</dbReference>
<sequence length="199" mass="22507">MKHLKSLGLTNPRKVHFNLPVPLLIEHALKRGEGVLGNTGALIVNTGKYTGRSPEDKFIVENPKSAGEIWWNNNKRFPRSKFEALFRRITSYLQNRELYVFDGFVGADSNFRIPLRVINEYAYQNLFARQLFIRGSKQELKAITENTRAAYPVDFIPGAVIPGTGGHPRTIIFLTADAFGVLPPIAKLSFEQAMNYKKN</sequence>
<evidence type="ECO:0000256" key="7">
    <source>
        <dbReference type="ARBA" id="ARBA00022840"/>
    </source>
</evidence>
<evidence type="ECO:0000256" key="3">
    <source>
        <dbReference type="ARBA" id="ARBA00012363"/>
    </source>
</evidence>
<dbReference type="Gene3D" id="2.170.8.10">
    <property type="entry name" value="Phosphoenolpyruvate Carboxykinase, domain 2"/>
    <property type="match status" value="2"/>
</dbReference>
<evidence type="ECO:0000256" key="9">
    <source>
        <dbReference type="ARBA" id="ARBA00047371"/>
    </source>
</evidence>
<dbReference type="InterPro" id="IPR001272">
    <property type="entry name" value="PEP_carboxykinase_ATP"/>
</dbReference>
<accession>A0A1M7GYQ8</accession>
<evidence type="ECO:0000256" key="1">
    <source>
        <dbReference type="ARBA" id="ARBA00004742"/>
    </source>
</evidence>
<evidence type="ECO:0000256" key="4">
    <source>
        <dbReference type="ARBA" id="ARBA00022432"/>
    </source>
</evidence>
<organism evidence="10 11">
    <name type="scientific">Caldanaerovirga acetigignens</name>
    <dbReference type="NCBI Taxonomy" id="447595"/>
    <lineage>
        <taxon>Bacteria</taxon>
        <taxon>Bacillati</taxon>
        <taxon>Bacillota</taxon>
        <taxon>Clostridia</taxon>
        <taxon>Thermosediminibacterales</taxon>
        <taxon>Thermosediminibacteraceae</taxon>
        <taxon>Caldanaerovirga</taxon>
    </lineage>
</organism>
<evidence type="ECO:0000313" key="11">
    <source>
        <dbReference type="Proteomes" id="UP000184375"/>
    </source>
</evidence>
<keyword evidence="7" id="KW-0067">ATP-binding</keyword>
<keyword evidence="11" id="KW-1185">Reference proteome</keyword>
<keyword evidence="5" id="KW-0547">Nucleotide-binding</keyword>
<keyword evidence="4" id="KW-0312">Gluconeogenesis</keyword>
<reference evidence="11" key="1">
    <citation type="submission" date="2016-11" db="EMBL/GenBank/DDBJ databases">
        <authorList>
            <person name="Varghese N."/>
            <person name="Submissions S."/>
        </authorList>
    </citation>
    <scope>NUCLEOTIDE SEQUENCE [LARGE SCALE GENOMIC DNA]</scope>
    <source>
        <strain evidence="11">DSM 18802</strain>
    </source>
</reference>
<gene>
    <name evidence="10" type="ORF">SAMN05660826_00519</name>
</gene>
<keyword evidence="8" id="KW-0456">Lyase</keyword>
<dbReference type="UniPathway" id="UPA00138"/>
<evidence type="ECO:0000256" key="5">
    <source>
        <dbReference type="ARBA" id="ARBA00022741"/>
    </source>
</evidence>
<dbReference type="InterPro" id="IPR013035">
    <property type="entry name" value="PEP_carboxykinase_C"/>
</dbReference>
<protein>
    <recommendedName>
        <fullName evidence="3">phosphoenolpyruvate carboxykinase (ATP)</fullName>
        <ecNumber evidence="3">4.1.1.49</ecNumber>
    </recommendedName>
</protein>
<dbReference type="PANTHER" id="PTHR30031:SF0">
    <property type="entry name" value="PHOSPHOENOLPYRUVATE CARBOXYKINASE (ATP)"/>
    <property type="match status" value="1"/>
</dbReference>
<dbReference type="PANTHER" id="PTHR30031">
    <property type="entry name" value="PHOSPHOENOLPYRUVATE CARBOXYKINASE ATP"/>
    <property type="match status" value="1"/>
</dbReference>
<keyword evidence="10" id="KW-0418">Kinase</keyword>
<dbReference type="Proteomes" id="UP000184375">
    <property type="component" value="Unassembled WGS sequence"/>
</dbReference>
<dbReference type="InterPro" id="IPR008210">
    <property type="entry name" value="PEP_carboxykinase_N"/>
</dbReference>
<dbReference type="SUPFAM" id="SSF68923">
    <property type="entry name" value="PEP carboxykinase N-terminal domain"/>
    <property type="match status" value="1"/>
</dbReference>
<dbReference type="Pfam" id="PF01293">
    <property type="entry name" value="PEPCK_ATP"/>
    <property type="match status" value="1"/>
</dbReference>
<comment type="pathway">
    <text evidence="1">Carbohydrate biosynthesis; gluconeogenesis.</text>
</comment>